<organism evidence="1 2">
    <name type="scientific">Neophaeococcomyces mojaviensis</name>
    <dbReference type="NCBI Taxonomy" id="3383035"/>
    <lineage>
        <taxon>Eukaryota</taxon>
        <taxon>Fungi</taxon>
        <taxon>Dikarya</taxon>
        <taxon>Ascomycota</taxon>
        <taxon>Pezizomycotina</taxon>
        <taxon>Eurotiomycetes</taxon>
        <taxon>Chaetothyriomycetidae</taxon>
        <taxon>Chaetothyriales</taxon>
        <taxon>Chaetothyriales incertae sedis</taxon>
        <taxon>Neophaeococcomyces</taxon>
    </lineage>
</organism>
<accession>A0ACC3ACJ4</accession>
<sequence>MVNGMKEYYWHEMTFFIHQLDGPNKFVTVLCFEVPDDTDDNTDPKAVKNGNSSLGLKPFDFLEKLCAELNGPARNITHDWRYMQSLVLRQAIAVIDRGVWACSKAVRNLERSRPDSKSDLNRSFDFPTAHDLLRHALHNTETLQVASQNLDLWLVNYHTDQKRNQPQIDDKPLPRETYYQDIQATLQLLTNLIYRSASNDARLRNEINLAFNVVNQQDTKAMRIISIVTLTFLPATFVSTLFSMTFFRQPSDQKGWGMSPMIWIYFVISVPLTGFTIALWVWGARIWSRLFGKSQKMMK</sequence>
<protein>
    <submittedName>
        <fullName evidence="1">Uncharacterized protein</fullName>
    </submittedName>
</protein>
<reference evidence="1" key="1">
    <citation type="submission" date="2022-10" db="EMBL/GenBank/DDBJ databases">
        <title>Culturing micro-colonial fungi from biological soil crusts in the Mojave desert and describing Neophaeococcomyces mojavensis, and introducing the new genera and species Taxawa tesnikishii.</title>
        <authorList>
            <person name="Kurbessoian T."/>
            <person name="Stajich J.E."/>
        </authorList>
    </citation>
    <scope>NUCLEOTIDE SEQUENCE</scope>
    <source>
        <strain evidence="1">JES_112</strain>
    </source>
</reference>
<evidence type="ECO:0000313" key="1">
    <source>
        <dbReference type="EMBL" id="KAJ9659342.1"/>
    </source>
</evidence>
<dbReference type="EMBL" id="JAPDRQ010000041">
    <property type="protein sequence ID" value="KAJ9659342.1"/>
    <property type="molecule type" value="Genomic_DNA"/>
</dbReference>
<proteinExistence type="predicted"/>
<dbReference type="Proteomes" id="UP001172386">
    <property type="component" value="Unassembled WGS sequence"/>
</dbReference>
<keyword evidence="2" id="KW-1185">Reference proteome</keyword>
<name>A0ACC3ACJ4_9EURO</name>
<comment type="caution">
    <text evidence="1">The sequence shown here is derived from an EMBL/GenBank/DDBJ whole genome shotgun (WGS) entry which is preliminary data.</text>
</comment>
<evidence type="ECO:0000313" key="2">
    <source>
        <dbReference type="Proteomes" id="UP001172386"/>
    </source>
</evidence>
<gene>
    <name evidence="1" type="ORF">H2198_003218</name>
</gene>